<organism evidence="1 2">
    <name type="scientific">Kitasatospora cystarginea</name>
    <dbReference type="NCBI Taxonomy" id="58350"/>
    <lineage>
        <taxon>Bacteria</taxon>
        <taxon>Bacillati</taxon>
        <taxon>Actinomycetota</taxon>
        <taxon>Actinomycetes</taxon>
        <taxon>Kitasatosporales</taxon>
        <taxon>Streptomycetaceae</taxon>
        <taxon>Kitasatospora</taxon>
    </lineage>
</organism>
<keyword evidence="2" id="KW-1185">Reference proteome</keyword>
<dbReference type="EMBL" id="BAAATR010000012">
    <property type="protein sequence ID" value="GAA2247710.1"/>
    <property type="molecule type" value="Genomic_DNA"/>
</dbReference>
<reference evidence="1 2" key="1">
    <citation type="journal article" date="2019" name="Int. J. Syst. Evol. Microbiol.">
        <title>The Global Catalogue of Microorganisms (GCM) 10K type strain sequencing project: providing services to taxonomists for standard genome sequencing and annotation.</title>
        <authorList>
            <consortium name="The Broad Institute Genomics Platform"/>
            <consortium name="The Broad Institute Genome Sequencing Center for Infectious Disease"/>
            <person name="Wu L."/>
            <person name="Ma J."/>
        </authorList>
    </citation>
    <scope>NUCLEOTIDE SEQUENCE [LARGE SCALE GENOMIC DNA]</scope>
    <source>
        <strain evidence="1 2">JCM 7356</strain>
    </source>
</reference>
<dbReference type="Proteomes" id="UP001500305">
    <property type="component" value="Unassembled WGS sequence"/>
</dbReference>
<proteinExistence type="predicted"/>
<dbReference type="RefSeq" id="WP_344637097.1">
    <property type="nucleotide sequence ID" value="NZ_BAAATR010000012.1"/>
</dbReference>
<accession>A0ABN3E3B0</accession>
<gene>
    <name evidence="1" type="ORF">GCM10010430_32560</name>
</gene>
<evidence type="ECO:0000313" key="2">
    <source>
        <dbReference type="Proteomes" id="UP001500305"/>
    </source>
</evidence>
<protein>
    <submittedName>
        <fullName evidence="1">Uncharacterized protein</fullName>
    </submittedName>
</protein>
<sequence length="67" mass="6963">MIEGNRLAVVVNGSPRGSVLGRPTAVPAPARLELRPVGIAVAAPEAEEEERVPAAGARCRLAMAYLD</sequence>
<comment type="caution">
    <text evidence="1">The sequence shown here is derived from an EMBL/GenBank/DDBJ whole genome shotgun (WGS) entry which is preliminary data.</text>
</comment>
<name>A0ABN3E3B0_9ACTN</name>
<evidence type="ECO:0000313" key="1">
    <source>
        <dbReference type="EMBL" id="GAA2247710.1"/>
    </source>
</evidence>